<dbReference type="SFLD" id="SFLDG01129">
    <property type="entry name" value="C1.5:_HAD__Beta-PGM__Phosphata"/>
    <property type="match status" value="1"/>
</dbReference>
<dbReference type="InterPro" id="IPR036412">
    <property type="entry name" value="HAD-like_sf"/>
</dbReference>
<evidence type="ECO:0000256" key="4">
    <source>
        <dbReference type="ARBA" id="ARBA00013078"/>
    </source>
</evidence>
<dbReference type="Gene3D" id="3.40.50.1000">
    <property type="entry name" value="HAD superfamily/HAD-like"/>
    <property type="match status" value="1"/>
</dbReference>
<dbReference type="InterPro" id="IPR050155">
    <property type="entry name" value="HAD-like_hydrolase_sf"/>
</dbReference>
<comment type="catalytic activity">
    <reaction evidence="1">
        <text>2-phosphoglycolate + H2O = glycolate + phosphate</text>
        <dbReference type="Rhea" id="RHEA:14369"/>
        <dbReference type="ChEBI" id="CHEBI:15377"/>
        <dbReference type="ChEBI" id="CHEBI:29805"/>
        <dbReference type="ChEBI" id="CHEBI:43474"/>
        <dbReference type="ChEBI" id="CHEBI:58033"/>
        <dbReference type="EC" id="3.1.3.18"/>
    </reaction>
</comment>
<proteinExistence type="inferred from homology"/>
<dbReference type="AlphaFoldDB" id="A0A7T7ZWF8"/>
<dbReference type="SUPFAM" id="SSF56784">
    <property type="entry name" value="HAD-like"/>
    <property type="match status" value="1"/>
</dbReference>
<dbReference type="EC" id="3.1.3.18" evidence="4"/>
<reference evidence="5 6" key="1">
    <citation type="submission" date="2020-12" db="EMBL/GenBank/DDBJ databases">
        <title>FDA dAtabase for Regulatory Grade micrObial Sequences (FDA-ARGOS): Supporting development and validation of Infectious Disease Dx tests.</title>
        <authorList>
            <person name="Kerrigan L."/>
            <person name="Long C."/>
            <person name="Tallon L."/>
            <person name="Sadzewicz L."/>
            <person name="Zhao X."/>
            <person name="Boylan J."/>
            <person name="Ott S."/>
            <person name="Bowen H."/>
            <person name="Vavikolanu K."/>
            <person name="Mehta A."/>
            <person name="Aluvathingal J."/>
            <person name="Nadendla S."/>
            <person name="Yan Y."/>
            <person name="Sichtig H."/>
        </authorList>
    </citation>
    <scope>NUCLEOTIDE SEQUENCE [LARGE SCALE GENOMIC DNA]</scope>
    <source>
        <strain evidence="5 6">FDAARGOS_1031</strain>
    </source>
</reference>
<sequence length="211" mass="24686">MKKPFLMEPTIVLDFDDTLISTNRRQYEVIKSFFDGYNIVIDPFDEYIDYRKTFKATNVNFANRFITNSDLKNTYRDYFIKNIESDVFLRYDQLIVDLNLIRKVSTKINLVLLSLRSSREQGIKQLIKLGLKDCFNEILFVKHEIYNPKIEVLNNLKLQTQEITFVGDSINDYEAARESGVDFIGVGTGLFILPENLNILDNINVYLEKLI</sequence>
<dbReference type="GO" id="GO:0008967">
    <property type="term" value="F:phosphoglycolate phosphatase activity"/>
    <property type="evidence" value="ECO:0007669"/>
    <property type="project" value="UniProtKB-EC"/>
</dbReference>
<dbReference type="OrthoDB" id="9807630at2"/>
<dbReference type="InterPro" id="IPR023214">
    <property type="entry name" value="HAD_sf"/>
</dbReference>
<comment type="pathway">
    <text evidence="2">Organic acid metabolism; glycolate biosynthesis; glycolate from 2-phosphoglycolate: step 1/1.</text>
</comment>
<keyword evidence="5" id="KW-0378">Hydrolase</keyword>
<keyword evidence="6" id="KW-1185">Reference proteome</keyword>
<evidence type="ECO:0000313" key="6">
    <source>
        <dbReference type="Proteomes" id="UP000595426"/>
    </source>
</evidence>
<dbReference type="Pfam" id="PF13419">
    <property type="entry name" value="HAD_2"/>
    <property type="match status" value="1"/>
</dbReference>
<evidence type="ECO:0000256" key="2">
    <source>
        <dbReference type="ARBA" id="ARBA00004818"/>
    </source>
</evidence>
<dbReference type="GO" id="GO:0006281">
    <property type="term" value="P:DNA repair"/>
    <property type="evidence" value="ECO:0007669"/>
    <property type="project" value="TreeGrafter"/>
</dbReference>
<dbReference type="GeneID" id="93131381"/>
<dbReference type="EMBL" id="CP067018">
    <property type="protein sequence ID" value="QQN57009.1"/>
    <property type="molecule type" value="Genomic_DNA"/>
</dbReference>
<protein>
    <recommendedName>
        <fullName evidence="4">phosphoglycolate phosphatase</fullName>
        <ecNumber evidence="4">3.1.3.18</ecNumber>
    </recommendedName>
</protein>
<organism evidence="5 6">
    <name type="scientific">Elizabethkingia bruuniana</name>
    <dbReference type="NCBI Taxonomy" id="1756149"/>
    <lineage>
        <taxon>Bacteria</taxon>
        <taxon>Pseudomonadati</taxon>
        <taxon>Bacteroidota</taxon>
        <taxon>Flavobacteriia</taxon>
        <taxon>Flavobacteriales</taxon>
        <taxon>Weeksellaceae</taxon>
        <taxon>Elizabethkingia</taxon>
    </lineage>
</organism>
<dbReference type="InterPro" id="IPR041492">
    <property type="entry name" value="HAD_2"/>
</dbReference>
<dbReference type="Proteomes" id="UP000595426">
    <property type="component" value="Chromosome"/>
</dbReference>
<evidence type="ECO:0000256" key="3">
    <source>
        <dbReference type="ARBA" id="ARBA00006171"/>
    </source>
</evidence>
<accession>A0A7T7ZWF8</accession>
<name>A0A7T7ZWF8_9FLAO</name>
<dbReference type="SFLD" id="SFLDS00003">
    <property type="entry name" value="Haloacid_Dehalogenase"/>
    <property type="match status" value="1"/>
</dbReference>
<dbReference type="Gene3D" id="1.10.150.240">
    <property type="entry name" value="Putative phosphatase, domain 2"/>
    <property type="match status" value="1"/>
</dbReference>
<evidence type="ECO:0000256" key="1">
    <source>
        <dbReference type="ARBA" id="ARBA00000830"/>
    </source>
</evidence>
<dbReference type="KEGG" id="egm:AYC65_00610"/>
<evidence type="ECO:0000313" key="5">
    <source>
        <dbReference type="EMBL" id="QQN57009.1"/>
    </source>
</evidence>
<comment type="similarity">
    <text evidence="3">Belongs to the HAD-like hydrolase superfamily. CbbY/CbbZ/Gph/YieH family.</text>
</comment>
<dbReference type="PANTHER" id="PTHR43434">
    <property type="entry name" value="PHOSPHOGLYCOLATE PHOSPHATASE"/>
    <property type="match status" value="1"/>
</dbReference>
<dbReference type="InterPro" id="IPR023198">
    <property type="entry name" value="PGP-like_dom2"/>
</dbReference>
<dbReference type="RefSeq" id="WP_034866514.1">
    <property type="nucleotide sequence ID" value="NZ_CP014337.1"/>
</dbReference>
<dbReference type="PANTHER" id="PTHR43434:SF1">
    <property type="entry name" value="PHOSPHOGLYCOLATE PHOSPHATASE"/>
    <property type="match status" value="1"/>
</dbReference>
<gene>
    <name evidence="5" type="ORF">I6H88_11100</name>
</gene>